<dbReference type="EMBL" id="CP000967">
    <property type="protein sequence ID" value="ACD58436.1"/>
    <property type="molecule type" value="Genomic_DNA"/>
</dbReference>
<reference evidence="1 2" key="1">
    <citation type="journal article" date="2008" name="BMC Genomics">
        <title>Genome sequence and rapid evolution of the rice pathogen Xanthomonas oryzae pv. oryzae PXO99A.</title>
        <authorList>
            <person name="Salzberg S.L."/>
            <person name="Sommer D.D."/>
            <person name="Schatz M.C."/>
            <person name="Phillippy A.M."/>
            <person name="Rabinowicz P.D."/>
            <person name="Tsuge S."/>
            <person name="Furutani A."/>
            <person name="Ochiai H."/>
            <person name="Delcher A.L."/>
            <person name="Kelley D."/>
            <person name="Madupu R."/>
            <person name="Puiu D."/>
            <person name="Radune D."/>
            <person name="Shumway M."/>
            <person name="Trapnell C."/>
            <person name="Aparna G."/>
            <person name="Jha G."/>
            <person name="Pandey A."/>
            <person name="Patil P.B."/>
            <person name="Ishihara H."/>
            <person name="Meyer D.F."/>
            <person name="Szurek B."/>
            <person name="Verdier V."/>
            <person name="Koebnik R."/>
            <person name="Dow J.M."/>
            <person name="Ryan R.P."/>
            <person name="Hirata H."/>
            <person name="Tsuyumu S."/>
            <person name="Won Lee S."/>
            <person name="Seo Y.S."/>
            <person name="Sriariyanum M."/>
            <person name="Ronald P.C."/>
            <person name="Sonti R.V."/>
            <person name="Van Sluys M.A."/>
            <person name="Leach J.E."/>
            <person name="White F.F."/>
            <person name="Bogdanove A.J."/>
        </authorList>
    </citation>
    <scope>NUCLEOTIDE SEQUENCE [LARGE SCALE GENOMIC DNA]</scope>
    <source>
        <strain evidence="1 2">PXO99A</strain>
    </source>
</reference>
<evidence type="ECO:0000313" key="2">
    <source>
        <dbReference type="Proteomes" id="UP000001740"/>
    </source>
</evidence>
<dbReference type="KEGG" id="xop:PXO_05548"/>
<dbReference type="AlphaFoldDB" id="A0A0K0GJL1"/>
<evidence type="ECO:0000313" key="1">
    <source>
        <dbReference type="EMBL" id="ACD58436.1"/>
    </source>
</evidence>
<proteinExistence type="predicted"/>
<name>A0A0K0GJL1_XANOP</name>
<organism evidence="1 2">
    <name type="scientific">Xanthomonas oryzae pv. oryzae (strain PXO99A)</name>
    <dbReference type="NCBI Taxonomy" id="360094"/>
    <lineage>
        <taxon>Bacteria</taxon>
        <taxon>Pseudomonadati</taxon>
        <taxon>Pseudomonadota</taxon>
        <taxon>Gammaproteobacteria</taxon>
        <taxon>Lysobacterales</taxon>
        <taxon>Lysobacteraceae</taxon>
        <taxon>Xanthomonas</taxon>
    </lineage>
</organism>
<dbReference type="Proteomes" id="UP000001740">
    <property type="component" value="Chromosome"/>
</dbReference>
<accession>A0A0K0GJL1</accession>
<sequence>MIVSPRGGVCARTAGERHPHAAIRLAPASQRIGVLIISGPF</sequence>
<gene>
    <name evidence="1" type="ordered locus">PXO_05548</name>
</gene>
<dbReference type="HOGENOM" id="CLU_3278810_0_0_6"/>
<protein>
    <submittedName>
        <fullName evidence="1">Uncharacterized protein</fullName>
    </submittedName>
</protein>